<sequence length="192" mass="20848">MIMDGIGQVGFHQKVALLLQKSIISHCCLRILGHLHLNHFVALRDMENNGITLYPSQSSTGALEQITYDRSLSTNVNNDYLGNASATTSLYSKNFSGSAQYSTSAAPKSEVVQAVKENPVWIHCSASVLALHKWGQSAGHQFVVDNAGTGMCGTLASHPSLGSKKSSPTKKRKVDTSKYLSETFWDDRNCVS</sequence>
<evidence type="ECO:0000313" key="2">
    <source>
        <dbReference type="Proteomes" id="UP000827976"/>
    </source>
</evidence>
<proteinExistence type="predicted"/>
<reference evidence="2" key="1">
    <citation type="journal article" date="2022" name="Nat. Commun.">
        <title>Chromosome evolution and the genetic basis of agronomically important traits in greater yam.</title>
        <authorList>
            <person name="Bredeson J.V."/>
            <person name="Lyons J.B."/>
            <person name="Oniyinde I.O."/>
            <person name="Okereke N.R."/>
            <person name="Kolade O."/>
            <person name="Nnabue I."/>
            <person name="Nwadili C.O."/>
            <person name="Hribova E."/>
            <person name="Parker M."/>
            <person name="Nwogha J."/>
            <person name="Shu S."/>
            <person name="Carlson J."/>
            <person name="Kariba R."/>
            <person name="Muthemba S."/>
            <person name="Knop K."/>
            <person name="Barton G.J."/>
            <person name="Sherwood A.V."/>
            <person name="Lopez-Montes A."/>
            <person name="Asiedu R."/>
            <person name="Jamnadass R."/>
            <person name="Muchugi A."/>
            <person name="Goodstein D."/>
            <person name="Egesi C.N."/>
            <person name="Featherston J."/>
            <person name="Asfaw A."/>
            <person name="Simpson G.G."/>
            <person name="Dolezel J."/>
            <person name="Hendre P.S."/>
            <person name="Van Deynze A."/>
            <person name="Kumar P.L."/>
            <person name="Obidiegwu J.E."/>
            <person name="Bhattacharjee R."/>
            <person name="Rokhsar D.S."/>
        </authorList>
    </citation>
    <scope>NUCLEOTIDE SEQUENCE [LARGE SCALE GENOMIC DNA]</scope>
    <source>
        <strain evidence="2">cv. TDa95/00328</strain>
    </source>
</reference>
<organism evidence="1 2">
    <name type="scientific">Dioscorea alata</name>
    <name type="common">Purple yam</name>
    <dbReference type="NCBI Taxonomy" id="55571"/>
    <lineage>
        <taxon>Eukaryota</taxon>
        <taxon>Viridiplantae</taxon>
        <taxon>Streptophyta</taxon>
        <taxon>Embryophyta</taxon>
        <taxon>Tracheophyta</taxon>
        <taxon>Spermatophyta</taxon>
        <taxon>Magnoliopsida</taxon>
        <taxon>Liliopsida</taxon>
        <taxon>Dioscoreales</taxon>
        <taxon>Dioscoreaceae</taxon>
        <taxon>Dioscorea</taxon>
    </lineage>
</organism>
<comment type="caution">
    <text evidence="1">The sequence shown here is derived from an EMBL/GenBank/DDBJ whole genome shotgun (WGS) entry which is preliminary data.</text>
</comment>
<name>A0ACB7WT66_DIOAL</name>
<keyword evidence="2" id="KW-1185">Reference proteome</keyword>
<protein>
    <submittedName>
        <fullName evidence="1">Uncharacterized protein</fullName>
    </submittedName>
</protein>
<gene>
    <name evidence="1" type="ORF">IHE45_01G027900</name>
</gene>
<dbReference type="Proteomes" id="UP000827976">
    <property type="component" value="Chromosome 1"/>
</dbReference>
<accession>A0ACB7WT66</accession>
<evidence type="ECO:0000313" key="1">
    <source>
        <dbReference type="EMBL" id="KAH7691881.1"/>
    </source>
</evidence>
<dbReference type="EMBL" id="CM037011">
    <property type="protein sequence ID" value="KAH7691881.1"/>
    <property type="molecule type" value="Genomic_DNA"/>
</dbReference>